<evidence type="ECO:0000256" key="1">
    <source>
        <dbReference type="SAM" id="Phobius"/>
    </source>
</evidence>
<dbReference type="SUPFAM" id="SSF53474">
    <property type="entry name" value="alpha/beta-Hydrolases"/>
    <property type="match status" value="1"/>
</dbReference>
<sequence>MQLKTWQKWVTGAVVATTASAVGVLGGSAVVYQAITKSFSRGRRKSKLRAIAENAPADNAWYLRQHPVEWTQTSLDGLVLRSSFIAADHPTTKVVILAHGLGHAREQMIPWARTFHDWGYDVLMPDARAHGESEGCTIGYGWPDRIDYQGWIQEILNKCGEDSQIVLLGISMGAATVMATAGEELPSNVKAVVADSGYASVMAEARFRLHHKYHVPTTPTLPIADQYSRLAGYRLADGDIAGQLRKTRLPLLLIQGANDETVPVTNLNILYQAAAGPKQKYRDPVAGHIETRKLDPERYDQMVADFLQPYVVG</sequence>
<keyword evidence="1" id="KW-0472">Membrane</keyword>
<reference evidence="4" key="1">
    <citation type="journal article" date="2019" name="Int. J. Syst. Evol. Microbiol.">
        <title>The Global Catalogue of Microorganisms (GCM) 10K type strain sequencing project: providing services to taxonomists for standard genome sequencing and annotation.</title>
        <authorList>
            <consortium name="The Broad Institute Genomics Platform"/>
            <consortium name="The Broad Institute Genome Sequencing Center for Infectious Disease"/>
            <person name="Wu L."/>
            <person name="Ma J."/>
        </authorList>
    </citation>
    <scope>NUCLEOTIDE SEQUENCE [LARGE SCALE GENOMIC DNA]</scope>
    <source>
        <strain evidence="4">CCM 8908</strain>
    </source>
</reference>
<accession>A0ABW1TJ91</accession>
<comment type="caution">
    <text evidence="3">The sequence shown here is derived from an EMBL/GenBank/DDBJ whole genome shotgun (WGS) entry which is preliminary data.</text>
</comment>
<evidence type="ECO:0000313" key="4">
    <source>
        <dbReference type="Proteomes" id="UP001596283"/>
    </source>
</evidence>
<dbReference type="PANTHER" id="PTHR43358">
    <property type="entry name" value="ALPHA/BETA-HYDROLASE"/>
    <property type="match status" value="1"/>
</dbReference>
<feature type="transmembrane region" description="Helical" evidence="1">
    <location>
        <begin position="12"/>
        <end position="35"/>
    </location>
</feature>
<dbReference type="EMBL" id="JBHSSI010000061">
    <property type="protein sequence ID" value="MFC6261337.1"/>
    <property type="molecule type" value="Genomic_DNA"/>
</dbReference>
<evidence type="ECO:0000313" key="3">
    <source>
        <dbReference type="EMBL" id="MFC6261337.1"/>
    </source>
</evidence>
<dbReference type="PANTHER" id="PTHR43358:SF4">
    <property type="entry name" value="ALPHA_BETA HYDROLASE FOLD-1 DOMAIN-CONTAINING PROTEIN"/>
    <property type="match status" value="1"/>
</dbReference>
<evidence type="ECO:0000259" key="2">
    <source>
        <dbReference type="Pfam" id="PF00561"/>
    </source>
</evidence>
<protein>
    <submittedName>
        <fullName evidence="3">Alpha/beta hydrolase</fullName>
    </submittedName>
</protein>
<dbReference type="Gene3D" id="3.40.50.1820">
    <property type="entry name" value="alpha/beta hydrolase"/>
    <property type="match status" value="1"/>
</dbReference>
<keyword evidence="3" id="KW-0378">Hydrolase</keyword>
<dbReference type="RefSeq" id="WP_382333493.1">
    <property type="nucleotide sequence ID" value="NZ_JBHSSI010000061.1"/>
</dbReference>
<dbReference type="InterPro" id="IPR052920">
    <property type="entry name" value="DNA-binding_regulatory"/>
</dbReference>
<proteinExistence type="predicted"/>
<keyword evidence="1" id="KW-0812">Transmembrane</keyword>
<name>A0ABW1TJ91_9LACO</name>
<dbReference type="Pfam" id="PF00561">
    <property type="entry name" value="Abhydrolase_1"/>
    <property type="match status" value="1"/>
</dbReference>
<dbReference type="InterPro" id="IPR000073">
    <property type="entry name" value="AB_hydrolase_1"/>
</dbReference>
<keyword evidence="1" id="KW-1133">Transmembrane helix</keyword>
<gene>
    <name evidence="3" type="ORF">ACFP1C_10330</name>
</gene>
<dbReference type="Proteomes" id="UP001596283">
    <property type="component" value="Unassembled WGS sequence"/>
</dbReference>
<dbReference type="GO" id="GO:0016787">
    <property type="term" value="F:hydrolase activity"/>
    <property type="evidence" value="ECO:0007669"/>
    <property type="project" value="UniProtKB-KW"/>
</dbReference>
<keyword evidence="4" id="KW-1185">Reference proteome</keyword>
<feature type="domain" description="AB hydrolase-1" evidence="2">
    <location>
        <begin position="94"/>
        <end position="203"/>
    </location>
</feature>
<dbReference type="InterPro" id="IPR029058">
    <property type="entry name" value="AB_hydrolase_fold"/>
</dbReference>
<organism evidence="3 4">
    <name type="scientific">Levilactobacillus fujinensis</name>
    <dbReference type="NCBI Taxonomy" id="2486024"/>
    <lineage>
        <taxon>Bacteria</taxon>
        <taxon>Bacillati</taxon>
        <taxon>Bacillota</taxon>
        <taxon>Bacilli</taxon>
        <taxon>Lactobacillales</taxon>
        <taxon>Lactobacillaceae</taxon>
        <taxon>Levilactobacillus</taxon>
    </lineage>
</organism>